<name>A0A1X6WLC9_9ENTE</name>
<dbReference type="OrthoDB" id="3173400at2"/>
<dbReference type="InterPro" id="IPR053182">
    <property type="entry name" value="YobU-like_regulator"/>
</dbReference>
<feature type="domain" description="AraC effector-binding" evidence="1">
    <location>
        <begin position="1"/>
        <end position="131"/>
    </location>
</feature>
<dbReference type="InterPro" id="IPR010499">
    <property type="entry name" value="AraC_E-bd"/>
</dbReference>
<reference evidence="3" key="1">
    <citation type="submission" date="2017-02" db="EMBL/GenBank/DDBJ databases">
        <authorList>
            <person name="Dridi B."/>
        </authorList>
    </citation>
    <scope>NUCLEOTIDE SEQUENCE [LARGE SCALE GENOMIC DNA]</scope>
    <source>
        <strain evidence="3">bH819</strain>
    </source>
</reference>
<dbReference type="InterPro" id="IPR029441">
    <property type="entry name" value="Cass2"/>
</dbReference>
<dbReference type="SMART" id="SM00871">
    <property type="entry name" value="AraC_E_bind"/>
    <property type="match status" value="1"/>
</dbReference>
<dbReference type="RefSeq" id="WP_086950715.1">
    <property type="nucleotide sequence ID" value="NZ_FWFD01000007.1"/>
</dbReference>
<dbReference type="Proteomes" id="UP000195918">
    <property type="component" value="Unassembled WGS sequence"/>
</dbReference>
<dbReference type="InterPro" id="IPR011256">
    <property type="entry name" value="Reg_factor_effector_dom_sf"/>
</dbReference>
<accession>A0A1X6WLC9</accession>
<evidence type="ECO:0000313" key="3">
    <source>
        <dbReference type="Proteomes" id="UP000195918"/>
    </source>
</evidence>
<dbReference type="EMBL" id="FWFD01000007">
    <property type="protein sequence ID" value="SLM85075.1"/>
    <property type="molecule type" value="Genomic_DNA"/>
</dbReference>
<dbReference type="Gene3D" id="3.20.80.10">
    <property type="entry name" value="Regulatory factor, effector binding domain"/>
    <property type="match status" value="1"/>
</dbReference>
<evidence type="ECO:0000259" key="1">
    <source>
        <dbReference type="SMART" id="SM00871"/>
    </source>
</evidence>
<dbReference type="AlphaFoldDB" id="A0A1X6WLC9"/>
<dbReference type="Pfam" id="PF14526">
    <property type="entry name" value="Cass2"/>
    <property type="match status" value="1"/>
</dbReference>
<dbReference type="SUPFAM" id="SSF55136">
    <property type="entry name" value="Probable bacterial effector-binding domain"/>
    <property type="match status" value="1"/>
</dbReference>
<evidence type="ECO:0000313" key="2">
    <source>
        <dbReference type="EMBL" id="SLM85075.1"/>
    </source>
</evidence>
<organism evidence="2 3">
    <name type="scientific">Vagococcus fluvialis bH819</name>
    <dbReference type="NCBI Taxonomy" id="1255619"/>
    <lineage>
        <taxon>Bacteria</taxon>
        <taxon>Bacillati</taxon>
        <taxon>Bacillota</taxon>
        <taxon>Bacilli</taxon>
        <taxon>Lactobacillales</taxon>
        <taxon>Enterococcaceae</taxon>
        <taxon>Vagococcus</taxon>
    </lineage>
</organism>
<dbReference type="PANTHER" id="PTHR36444:SF2">
    <property type="entry name" value="TRANSCRIPTIONAL REGULATOR PROTEIN YOBU-RELATED"/>
    <property type="match status" value="1"/>
</dbReference>
<dbReference type="PANTHER" id="PTHR36444">
    <property type="entry name" value="TRANSCRIPTIONAL REGULATOR PROTEIN YOBU-RELATED"/>
    <property type="match status" value="1"/>
</dbReference>
<sequence>MNEVNFPTTTIKGKRIRTDNQHVEEIVSLWMEVPQMNLIGELYAVYYNYESDHRGKYDLLIGSKTSQLADSVELLKGNYLVINVAKGTPELIGKTWQTIWSDQDIYQKRAFTTDFECYLENGSAKIYLAIK</sequence>
<protein>
    <recommendedName>
        <fullName evidence="1">AraC effector-binding domain-containing protein</fullName>
    </recommendedName>
</protein>
<keyword evidence="3" id="KW-1185">Reference proteome</keyword>
<proteinExistence type="predicted"/>
<gene>
    <name evidence="2" type="ORF">FM121_03190</name>
</gene>